<dbReference type="InterPro" id="IPR018062">
    <property type="entry name" value="HTH_AraC-typ_CS"/>
</dbReference>
<proteinExistence type="predicted"/>
<dbReference type="PANTHER" id="PTHR46796:SF14">
    <property type="entry name" value="TRANSCRIPTIONAL REGULATORY PROTEIN"/>
    <property type="match status" value="1"/>
</dbReference>
<dbReference type="PANTHER" id="PTHR46796">
    <property type="entry name" value="HTH-TYPE TRANSCRIPTIONAL ACTIVATOR RHAS-RELATED"/>
    <property type="match status" value="1"/>
</dbReference>
<evidence type="ECO:0000256" key="4">
    <source>
        <dbReference type="SAM" id="MobiDB-lite"/>
    </source>
</evidence>
<keyword evidence="3" id="KW-0804">Transcription</keyword>
<protein>
    <recommendedName>
        <fullName evidence="5">HTH araC/xylS-type domain-containing protein</fullName>
    </recommendedName>
</protein>
<dbReference type="GO" id="GO:0043565">
    <property type="term" value="F:sequence-specific DNA binding"/>
    <property type="evidence" value="ECO:0007669"/>
    <property type="project" value="InterPro"/>
</dbReference>
<sequence length="264" mass="29711">MRELEIPAEIDADHRGRRQPEPHHGHQAIVANAIAQMLREGMAAIDLPLSTLHQAEGHAVGRILGLKEDPSLRPADQWPVDQWPADAAATLRCFVDGRPVVFAAVGEVKTHGDRAVLTMTLLQTPASKRARKAGRAPAGLQKWRLRRVSQFIEDRLADPITLGELATVAGLSPTYFGAQFRAATGLRPHEYVLRKRIQRAQQLLLETNDPVIEIALSVGFQTQAHFTRVFSRFVSDTPFQWRQRRLIEAQQDPDLMALERRQRR</sequence>
<evidence type="ECO:0000256" key="3">
    <source>
        <dbReference type="ARBA" id="ARBA00023163"/>
    </source>
</evidence>
<reference evidence="6" key="1">
    <citation type="journal article" date="2014" name="Int. J. Syst. Evol. Microbiol.">
        <title>Complete genome sequence of Corynebacterium casei LMG S-19264T (=DSM 44701T), isolated from a smear-ripened cheese.</title>
        <authorList>
            <consortium name="US DOE Joint Genome Institute (JGI-PGF)"/>
            <person name="Walter F."/>
            <person name="Albersmeier A."/>
            <person name="Kalinowski J."/>
            <person name="Ruckert C."/>
        </authorList>
    </citation>
    <scope>NUCLEOTIDE SEQUENCE</scope>
    <source>
        <strain evidence="6">CGMCC 1.15725</strain>
    </source>
</reference>
<accession>A0A8J3E5Y2</accession>
<keyword evidence="1" id="KW-0805">Transcription regulation</keyword>
<dbReference type="PROSITE" id="PS00041">
    <property type="entry name" value="HTH_ARAC_FAMILY_1"/>
    <property type="match status" value="1"/>
</dbReference>
<dbReference type="PROSITE" id="PS01124">
    <property type="entry name" value="HTH_ARAC_FAMILY_2"/>
    <property type="match status" value="1"/>
</dbReference>
<dbReference type="SUPFAM" id="SSF46689">
    <property type="entry name" value="Homeodomain-like"/>
    <property type="match status" value="2"/>
</dbReference>
<gene>
    <name evidence="6" type="ORF">GCM10011611_52460</name>
</gene>
<dbReference type="Proteomes" id="UP000646365">
    <property type="component" value="Unassembled WGS sequence"/>
</dbReference>
<keyword evidence="2" id="KW-0238">DNA-binding</keyword>
<dbReference type="Gene3D" id="1.10.10.60">
    <property type="entry name" value="Homeodomain-like"/>
    <property type="match status" value="2"/>
</dbReference>
<dbReference type="InterPro" id="IPR018060">
    <property type="entry name" value="HTH_AraC"/>
</dbReference>
<comment type="caution">
    <text evidence="6">The sequence shown here is derived from an EMBL/GenBank/DDBJ whole genome shotgun (WGS) entry which is preliminary data.</text>
</comment>
<name>A0A8J3E5Y2_9PROT</name>
<reference evidence="6" key="2">
    <citation type="submission" date="2020-09" db="EMBL/GenBank/DDBJ databases">
        <authorList>
            <person name="Sun Q."/>
            <person name="Zhou Y."/>
        </authorList>
    </citation>
    <scope>NUCLEOTIDE SEQUENCE</scope>
    <source>
        <strain evidence="6">CGMCC 1.15725</strain>
    </source>
</reference>
<dbReference type="InterPro" id="IPR009057">
    <property type="entry name" value="Homeodomain-like_sf"/>
</dbReference>
<dbReference type="Pfam" id="PF12833">
    <property type="entry name" value="HTH_18"/>
    <property type="match status" value="1"/>
</dbReference>
<evidence type="ECO:0000256" key="1">
    <source>
        <dbReference type="ARBA" id="ARBA00023015"/>
    </source>
</evidence>
<evidence type="ECO:0000256" key="2">
    <source>
        <dbReference type="ARBA" id="ARBA00023125"/>
    </source>
</evidence>
<dbReference type="AlphaFoldDB" id="A0A8J3E5Y2"/>
<evidence type="ECO:0000259" key="5">
    <source>
        <dbReference type="PROSITE" id="PS01124"/>
    </source>
</evidence>
<dbReference type="GO" id="GO:0003700">
    <property type="term" value="F:DNA-binding transcription factor activity"/>
    <property type="evidence" value="ECO:0007669"/>
    <property type="project" value="InterPro"/>
</dbReference>
<dbReference type="RefSeq" id="WP_189051131.1">
    <property type="nucleotide sequence ID" value="NZ_BMJQ01000016.1"/>
</dbReference>
<feature type="region of interest" description="Disordered" evidence="4">
    <location>
        <begin position="1"/>
        <end position="24"/>
    </location>
</feature>
<evidence type="ECO:0000313" key="7">
    <source>
        <dbReference type="Proteomes" id="UP000646365"/>
    </source>
</evidence>
<dbReference type="EMBL" id="BMJQ01000016">
    <property type="protein sequence ID" value="GGF39546.1"/>
    <property type="molecule type" value="Genomic_DNA"/>
</dbReference>
<evidence type="ECO:0000313" key="6">
    <source>
        <dbReference type="EMBL" id="GGF39546.1"/>
    </source>
</evidence>
<organism evidence="6 7">
    <name type="scientific">Aliidongia dinghuensis</name>
    <dbReference type="NCBI Taxonomy" id="1867774"/>
    <lineage>
        <taxon>Bacteria</taxon>
        <taxon>Pseudomonadati</taxon>
        <taxon>Pseudomonadota</taxon>
        <taxon>Alphaproteobacteria</taxon>
        <taxon>Rhodospirillales</taxon>
        <taxon>Dongiaceae</taxon>
        <taxon>Aliidongia</taxon>
    </lineage>
</organism>
<feature type="domain" description="HTH araC/xylS-type" evidence="5">
    <location>
        <begin position="146"/>
        <end position="244"/>
    </location>
</feature>
<keyword evidence="7" id="KW-1185">Reference proteome</keyword>
<dbReference type="InterPro" id="IPR050204">
    <property type="entry name" value="AraC_XylS_family_regulators"/>
</dbReference>
<dbReference type="SMART" id="SM00342">
    <property type="entry name" value="HTH_ARAC"/>
    <property type="match status" value="1"/>
</dbReference>